<evidence type="ECO:0000313" key="10">
    <source>
        <dbReference type="EMBL" id="MBO2440629.1"/>
    </source>
</evidence>
<feature type="transmembrane region" description="Helical" evidence="8">
    <location>
        <begin position="218"/>
        <end position="239"/>
    </location>
</feature>
<organism evidence="10 11">
    <name type="scientific">Actinomadura nitritigenes</name>
    <dbReference type="NCBI Taxonomy" id="134602"/>
    <lineage>
        <taxon>Bacteria</taxon>
        <taxon>Bacillati</taxon>
        <taxon>Actinomycetota</taxon>
        <taxon>Actinomycetes</taxon>
        <taxon>Streptosporangiales</taxon>
        <taxon>Thermomonosporaceae</taxon>
        <taxon>Actinomadura</taxon>
    </lineage>
</organism>
<keyword evidence="11" id="KW-1185">Reference proteome</keyword>
<protein>
    <submittedName>
        <fullName evidence="10">DMT family transporter</fullName>
    </submittedName>
</protein>
<evidence type="ECO:0000256" key="5">
    <source>
        <dbReference type="ARBA" id="ARBA00022989"/>
    </source>
</evidence>
<feature type="transmembrane region" description="Helical" evidence="8">
    <location>
        <begin position="276"/>
        <end position="293"/>
    </location>
</feature>
<accession>A0ABS3R302</accession>
<dbReference type="InterPro" id="IPR037185">
    <property type="entry name" value="EmrE-like"/>
</dbReference>
<evidence type="ECO:0000313" key="11">
    <source>
        <dbReference type="Proteomes" id="UP000666915"/>
    </source>
</evidence>
<dbReference type="InterPro" id="IPR051258">
    <property type="entry name" value="Diverse_Substrate_Transporter"/>
</dbReference>
<evidence type="ECO:0000256" key="2">
    <source>
        <dbReference type="ARBA" id="ARBA00007362"/>
    </source>
</evidence>
<feature type="transmembrane region" description="Helical" evidence="8">
    <location>
        <begin position="44"/>
        <end position="62"/>
    </location>
</feature>
<evidence type="ECO:0000256" key="4">
    <source>
        <dbReference type="ARBA" id="ARBA00022692"/>
    </source>
</evidence>
<feature type="domain" description="EamA" evidence="9">
    <location>
        <begin position="19"/>
        <end position="144"/>
    </location>
</feature>
<feature type="transmembrane region" description="Helical" evidence="8">
    <location>
        <begin position="74"/>
        <end position="94"/>
    </location>
</feature>
<evidence type="ECO:0000256" key="1">
    <source>
        <dbReference type="ARBA" id="ARBA00004651"/>
    </source>
</evidence>
<evidence type="ECO:0000256" key="8">
    <source>
        <dbReference type="SAM" id="Phobius"/>
    </source>
</evidence>
<keyword evidence="5 8" id="KW-1133">Transmembrane helix</keyword>
<feature type="transmembrane region" description="Helical" evidence="8">
    <location>
        <begin position="130"/>
        <end position="148"/>
    </location>
</feature>
<evidence type="ECO:0000256" key="6">
    <source>
        <dbReference type="ARBA" id="ARBA00023136"/>
    </source>
</evidence>
<proteinExistence type="inferred from homology"/>
<name>A0ABS3R302_9ACTN</name>
<comment type="subcellular location">
    <subcellularLocation>
        <location evidence="1">Cell membrane</location>
        <topology evidence="1">Multi-pass membrane protein</topology>
    </subcellularLocation>
</comment>
<evidence type="ECO:0000259" key="9">
    <source>
        <dbReference type="Pfam" id="PF00892"/>
    </source>
</evidence>
<evidence type="ECO:0000256" key="7">
    <source>
        <dbReference type="SAM" id="MobiDB-lite"/>
    </source>
</evidence>
<dbReference type="InterPro" id="IPR000620">
    <property type="entry name" value="EamA_dom"/>
</dbReference>
<feature type="compositionally biased region" description="Low complexity" evidence="7">
    <location>
        <begin position="324"/>
        <end position="336"/>
    </location>
</feature>
<feature type="region of interest" description="Disordered" evidence="7">
    <location>
        <begin position="297"/>
        <end position="336"/>
    </location>
</feature>
<keyword evidence="6 8" id="KW-0472">Membrane</keyword>
<feature type="transmembrane region" description="Helical" evidence="8">
    <location>
        <begin position="20"/>
        <end position="38"/>
    </location>
</feature>
<dbReference type="Pfam" id="PF00892">
    <property type="entry name" value="EamA"/>
    <property type="match status" value="2"/>
</dbReference>
<dbReference type="Proteomes" id="UP000666915">
    <property type="component" value="Unassembled WGS sequence"/>
</dbReference>
<evidence type="ECO:0000256" key="3">
    <source>
        <dbReference type="ARBA" id="ARBA00022475"/>
    </source>
</evidence>
<dbReference type="PANTHER" id="PTHR42920:SF5">
    <property type="entry name" value="EAMA DOMAIN-CONTAINING PROTEIN"/>
    <property type="match status" value="1"/>
</dbReference>
<dbReference type="PANTHER" id="PTHR42920">
    <property type="entry name" value="OS03G0707200 PROTEIN-RELATED"/>
    <property type="match status" value="1"/>
</dbReference>
<feature type="transmembrane region" description="Helical" evidence="8">
    <location>
        <begin position="160"/>
        <end position="179"/>
    </location>
</feature>
<keyword evidence="4 8" id="KW-0812">Transmembrane</keyword>
<gene>
    <name evidence="10" type="ORF">J4557_24165</name>
</gene>
<feature type="transmembrane region" description="Helical" evidence="8">
    <location>
        <begin position="191"/>
        <end position="212"/>
    </location>
</feature>
<feature type="transmembrane region" description="Helical" evidence="8">
    <location>
        <begin position="100"/>
        <end position="123"/>
    </location>
</feature>
<comment type="caution">
    <text evidence="10">The sequence shown here is derived from an EMBL/GenBank/DDBJ whole genome shotgun (WGS) entry which is preliminary data.</text>
</comment>
<reference evidence="10 11" key="1">
    <citation type="submission" date="2021-03" db="EMBL/GenBank/DDBJ databases">
        <authorList>
            <person name="Kanchanasin P."/>
            <person name="Saeng-In P."/>
            <person name="Phongsopitanun W."/>
            <person name="Yuki M."/>
            <person name="Kudo T."/>
            <person name="Ohkuma M."/>
            <person name="Tanasupawat S."/>
        </authorList>
    </citation>
    <scope>NUCLEOTIDE SEQUENCE [LARGE SCALE GENOMIC DNA]</scope>
    <source>
        <strain evidence="10 11">L46</strain>
    </source>
</reference>
<keyword evidence="3" id="KW-1003">Cell membrane</keyword>
<feature type="domain" description="EamA" evidence="9">
    <location>
        <begin position="158"/>
        <end position="291"/>
    </location>
</feature>
<dbReference type="EMBL" id="JAGEOK010000015">
    <property type="protein sequence ID" value="MBO2440629.1"/>
    <property type="molecule type" value="Genomic_DNA"/>
</dbReference>
<comment type="similarity">
    <text evidence="2">Belongs to the EamA transporter family.</text>
</comment>
<dbReference type="SUPFAM" id="SSF103481">
    <property type="entry name" value="Multidrug resistance efflux transporter EmrE"/>
    <property type="match status" value="2"/>
</dbReference>
<feature type="transmembrane region" description="Helical" evidence="8">
    <location>
        <begin position="251"/>
        <end position="270"/>
    </location>
</feature>
<sequence>MLIGRARQRGGVRRIDPRLLAIAGAAFISVSAILFRLSGVSPGTAAFFRCALALPVLAPLALRERRRAGPRRRGAVDVAAGLLLGADLVLWGASIDRVGAGIATVLVNVQVVVVPLLALAVFGERPSRPFALAVPVMLGGVALAGGVAEHGTGTDPAAGIALGVAAGAAYAGYLFLTRVAGRGQEHRAQPVLLSTCGAGAMAVVIGAPWQGVDPAPGWAALGWLAALAVTGQVCGWMLIGAALPRLRAEEGGTLLLLQPVLAVVFGAAVLGERPGFSQIAGCVLVLAAVRLAGRRAGRRSAGRPEGARPPSPPGTVHRRDDSAARAIARSRMGART</sequence>